<dbReference type="CDD" id="cd00067">
    <property type="entry name" value="GAL4"/>
    <property type="match status" value="1"/>
</dbReference>
<keyword evidence="6" id="KW-0804">Transcription</keyword>
<dbReference type="GO" id="GO:0006351">
    <property type="term" value="P:DNA-templated transcription"/>
    <property type="evidence" value="ECO:0007669"/>
    <property type="project" value="InterPro"/>
</dbReference>
<evidence type="ECO:0000313" key="12">
    <source>
        <dbReference type="EMBL" id="PGH16990.1"/>
    </source>
</evidence>
<keyword evidence="5" id="KW-0238">DNA-binding</keyword>
<keyword evidence="3" id="KW-0479">Metal-binding</keyword>
<evidence type="ECO:0000256" key="1">
    <source>
        <dbReference type="ARBA" id="ARBA00004123"/>
    </source>
</evidence>
<dbReference type="Gene3D" id="4.10.240.10">
    <property type="entry name" value="Zn(2)-C6 fungal-type DNA-binding domain"/>
    <property type="match status" value="1"/>
</dbReference>
<reference evidence="12 13" key="1">
    <citation type="submission" date="2017-10" db="EMBL/GenBank/DDBJ databases">
        <title>Comparative genomics in systemic dimorphic fungi from Ajellomycetaceae.</title>
        <authorList>
            <person name="Munoz J.F."/>
            <person name="Mcewen J.G."/>
            <person name="Clay O.K."/>
            <person name="Cuomo C.A."/>
        </authorList>
    </citation>
    <scope>NUCLEOTIDE SEQUENCE [LARGE SCALE GENOMIC DNA]</scope>
    <source>
        <strain evidence="12 13">UAMH5409</strain>
    </source>
</reference>
<dbReference type="GO" id="GO:0005634">
    <property type="term" value="C:nucleus"/>
    <property type="evidence" value="ECO:0007669"/>
    <property type="project" value="UniProtKB-SubCell"/>
</dbReference>
<feature type="region of interest" description="Disordered" evidence="10">
    <location>
        <begin position="94"/>
        <end position="135"/>
    </location>
</feature>
<evidence type="ECO:0000256" key="4">
    <source>
        <dbReference type="ARBA" id="ARBA00023015"/>
    </source>
</evidence>
<dbReference type="EMBL" id="PDNB01000013">
    <property type="protein sequence ID" value="PGH16990.1"/>
    <property type="molecule type" value="Genomic_DNA"/>
</dbReference>
<dbReference type="InterPro" id="IPR001138">
    <property type="entry name" value="Zn2Cys6_DnaBD"/>
</dbReference>
<feature type="domain" description="Zn(2)-C6 fungal-type" evidence="11">
    <location>
        <begin position="11"/>
        <end position="40"/>
    </location>
</feature>
<keyword evidence="4" id="KW-0805">Transcription regulation</keyword>
<dbReference type="GO" id="GO:0003677">
    <property type="term" value="F:DNA binding"/>
    <property type="evidence" value="ECO:0007669"/>
    <property type="project" value="UniProtKB-KW"/>
</dbReference>
<protein>
    <recommendedName>
        <fullName evidence="2">C6 finger domain transcription factor nscR</fullName>
    </recommendedName>
    <alternativeName>
        <fullName evidence="8">Neosartiricin B biosynthesis protein R</fullName>
    </alternativeName>
</protein>
<keyword evidence="7" id="KW-0539">Nucleus</keyword>
<evidence type="ECO:0000256" key="2">
    <source>
        <dbReference type="ARBA" id="ARBA00018346"/>
    </source>
</evidence>
<gene>
    <name evidence="12" type="ORF">AJ79_01374</name>
</gene>
<dbReference type="InterPro" id="IPR007219">
    <property type="entry name" value="XnlR_reg_dom"/>
</dbReference>
<feature type="compositionally biased region" description="Low complexity" evidence="10">
    <location>
        <begin position="118"/>
        <end position="131"/>
    </location>
</feature>
<proteinExistence type="predicted"/>
<dbReference type="PANTHER" id="PTHR31001:SF91">
    <property type="entry name" value="ZN(II)2CYS6 TRANSCRIPTION FACTOR (EUROFUNG)"/>
    <property type="match status" value="1"/>
</dbReference>
<evidence type="ECO:0000256" key="8">
    <source>
        <dbReference type="ARBA" id="ARBA00031692"/>
    </source>
</evidence>
<evidence type="ECO:0000256" key="5">
    <source>
        <dbReference type="ARBA" id="ARBA00023125"/>
    </source>
</evidence>
<feature type="region of interest" description="Disordered" evidence="10">
    <location>
        <begin position="563"/>
        <end position="587"/>
    </location>
</feature>
<dbReference type="Pfam" id="PF00172">
    <property type="entry name" value="Zn_clus"/>
    <property type="match status" value="1"/>
</dbReference>
<dbReference type="CDD" id="cd12148">
    <property type="entry name" value="fungal_TF_MHR"/>
    <property type="match status" value="1"/>
</dbReference>
<evidence type="ECO:0000259" key="11">
    <source>
        <dbReference type="PROSITE" id="PS50048"/>
    </source>
</evidence>
<sequence>MSPRIVASGHSCFECRRRKIKCDRSLPCSYCTRTKIKCAYPAPKTQVAEKSNYAVGDGIVHRVERIESILVSLENGLSQVKNVLERLPESSLRRSHGLQGLKDDDEHPSSIDLDNGLSSRSSPPQESQPNPLRSSRAGEQLSQQLLFKHSPSLPLKSPHLPPAMISSLWQRYLEVVDPVLKIFHAPTVQKLVMSLICGQARLDSSATCLIFAIYYSTVVTMSDSECQQMLSEEKGMLLKRYRTGLETAFTKANIYRSTDIAVLQAFVLYIICGRLDRQGPDACSLIGVITGNAMRIGLHCDGESAGISPFDVEMRRRLWWHIYTLDVRIAEDYASDPCLIESSFNTKLPLNINDASLHPDMSEPPQSQPGRTEMLLSLVMFEVTAFSRRIMFSDKFCRTNSYAILSPAQKLKAVDLLRGRIEKQYLSHCDKKIPFDFITATAGRLIFAKLKIAAVKPKSNQDRRVPMSVSNRNSCIQLLQHAHVLRQYEKGKQWLWPFQTCVEWDALAYLLLDLCVYPSGSEKGVAWKAVDETFHHWADHPDVRHDSRWKHIEELRSQALGVRDTTHGQLPGADLAQKKNNSSSHQLRAAYEGPPLSTLTEVPRNLDLASAAETDERQAQTFLPAAATEDPGSGQITHMQTLADAAAAMAEPNIASGEDETMSNAADMPGTGTVCEWSAGLFERYFEVVDHRQTPLTSLDSSAILR</sequence>
<dbReference type="STRING" id="1447875.A0A2B7Y708"/>
<name>A0A2B7Y708_9EURO</name>
<evidence type="ECO:0000256" key="7">
    <source>
        <dbReference type="ARBA" id="ARBA00023242"/>
    </source>
</evidence>
<comment type="caution">
    <text evidence="12">The sequence shown here is derived from an EMBL/GenBank/DDBJ whole genome shotgun (WGS) entry which is preliminary data.</text>
</comment>
<dbReference type="PROSITE" id="PS50048">
    <property type="entry name" value="ZN2_CY6_FUNGAL_2"/>
    <property type="match status" value="1"/>
</dbReference>
<keyword evidence="13" id="KW-1185">Reference proteome</keyword>
<dbReference type="GO" id="GO:0008270">
    <property type="term" value="F:zinc ion binding"/>
    <property type="evidence" value="ECO:0007669"/>
    <property type="project" value="InterPro"/>
</dbReference>
<dbReference type="OrthoDB" id="435881at2759"/>
<evidence type="ECO:0000313" key="13">
    <source>
        <dbReference type="Proteomes" id="UP000223968"/>
    </source>
</evidence>
<dbReference type="PROSITE" id="PS00463">
    <property type="entry name" value="ZN2_CY6_FUNGAL_1"/>
    <property type="match status" value="1"/>
</dbReference>
<dbReference type="AlphaFoldDB" id="A0A2B7Y708"/>
<evidence type="ECO:0000256" key="10">
    <source>
        <dbReference type="SAM" id="MobiDB-lite"/>
    </source>
</evidence>
<dbReference type="Proteomes" id="UP000223968">
    <property type="component" value="Unassembled WGS sequence"/>
</dbReference>
<dbReference type="PANTHER" id="PTHR31001">
    <property type="entry name" value="UNCHARACTERIZED TRANSCRIPTIONAL REGULATORY PROTEIN"/>
    <property type="match status" value="1"/>
</dbReference>
<dbReference type="InterPro" id="IPR050613">
    <property type="entry name" value="Sec_Metabolite_Reg"/>
</dbReference>
<evidence type="ECO:0000256" key="3">
    <source>
        <dbReference type="ARBA" id="ARBA00022723"/>
    </source>
</evidence>
<dbReference type="SMART" id="SM00066">
    <property type="entry name" value="GAL4"/>
    <property type="match status" value="1"/>
</dbReference>
<evidence type="ECO:0000256" key="6">
    <source>
        <dbReference type="ARBA" id="ARBA00023163"/>
    </source>
</evidence>
<dbReference type="InterPro" id="IPR036864">
    <property type="entry name" value="Zn2-C6_fun-type_DNA-bd_sf"/>
</dbReference>
<comment type="function">
    <text evidence="9">Transcription factor that specifically regulates the neosartoricin B biosynthesis gene cluster.</text>
</comment>
<dbReference type="SUPFAM" id="SSF57701">
    <property type="entry name" value="Zn2/Cys6 DNA-binding domain"/>
    <property type="match status" value="1"/>
</dbReference>
<accession>A0A2B7Y708</accession>
<dbReference type="SMART" id="SM00906">
    <property type="entry name" value="Fungal_trans"/>
    <property type="match status" value="1"/>
</dbReference>
<comment type="subcellular location">
    <subcellularLocation>
        <location evidence="1">Nucleus</location>
    </subcellularLocation>
</comment>
<organism evidence="12 13">
    <name type="scientific">Helicocarpus griseus UAMH5409</name>
    <dbReference type="NCBI Taxonomy" id="1447875"/>
    <lineage>
        <taxon>Eukaryota</taxon>
        <taxon>Fungi</taxon>
        <taxon>Dikarya</taxon>
        <taxon>Ascomycota</taxon>
        <taxon>Pezizomycotina</taxon>
        <taxon>Eurotiomycetes</taxon>
        <taxon>Eurotiomycetidae</taxon>
        <taxon>Onygenales</taxon>
        <taxon>Ajellomycetaceae</taxon>
        <taxon>Helicocarpus</taxon>
    </lineage>
</organism>
<dbReference type="GO" id="GO:0000981">
    <property type="term" value="F:DNA-binding transcription factor activity, RNA polymerase II-specific"/>
    <property type="evidence" value="ECO:0007669"/>
    <property type="project" value="InterPro"/>
</dbReference>
<dbReference type="Pfam" id="PF04082">
    <property type="entry name" value="Fungal_trans"/>
    <property type="match status" value="1"/>
</dbReference>
<evidence type="ECO:0000256" key="9">
    <source>
        <dbReference type="ARBA" id="ARBA00045154"/>
    </source>
</evidence>